<comment type="caution">
    <text evidence="5">The sequence shown here is derived from an EMBL/GenBank/DDBJ whole genome shotgun (WGS) entry which is preliminary data.</text>
</comment>
<dbReference type="InterPro" id="IPR032867">
    <property type="entry name" value="DYW_dom"/>
</dbReference>
<name>A0A5N6M545_9ASTR</name>
<dbReference type="FunFam" id="1.25.40.10:FF:000366">
    <property type="entry name" value="Pentatricopeptide (PPR) repeat-containing protein"/>
    <property type="match status" value="1"/>
</dbReference>
<evidence type="ECO:0000256" key="2">
    <source>
        <dbReference type="ARBA" id="ARBA00022737"/>
    </source>
</evidence>
<protein>
    <recommendedName>
        <fullName evidence="4">DYW domain-containing protein</fullName>
    </recommendedName>
</protein>
<evidence type="ECO:0000313" key="6">
    <source>
        <dbReference type="Proteomes" id="UP000326396"/>
    </source>
</evidence>
<feature type="repeat" description="PPR" evidence="3">
    <location>
        <begin position="414"/>
        <end position="448"/>
    </location>
</feature>
<dbReference type="FunFam" id="1.25.40.10:FF:000351">
    <property type="entry name" value="Pentatricopeptide repeat-containing protein"/>
    <property type="match status" value="1"/>
</dbReference>
<evidence type="ECO:0000256" key="3">
    <source>
        <dbReference type="PROSITE-ProRule" id="PRU00708"/>
    </source>
</evidence>
<dbReference type="OrthoDB" id="185373at2759"/>
<evidence type="ECO:0000256" key="1">
    <source>
        <dbReference type="ARBA" id="ARBA00006643"/>
    </source>
</evidence>
<dbReference type="Pfam" id="PF14432">
    <property type="entry name" value="DYW_deaminase"/>
    <property type="match status" value="1"/>
</dbReference>
<dbReference type="Pfam" id="PF12854">
    <property type="entry name" value="PPR_1"/>
    <property type="match status" value="1"/>
</dbReference>
<dbReference type="PANTHER" id="PTHR47926">
    <property type="entry name" value="PENTATRICOPEPTIDE REPEAT-CONTAINING PROTEIN"/>
    <property type="match status" value="1"/>
</dbReference>
<dbReference type="InterPro" id="IPR046848">
    <property type="entry name" value="E_motif"/>
</dbReference>
<dbReference type="Pfam" id="PF01535">
    <property type="entry name" value="PPR"/>
    <property type="match status" value="3"/>
</dbReference>
<dbReference type="NCBIfam" id="TIGR00756">
    <property type="entry name" value="PPR"/>
    <property type="match status" value="7"/>
</dbReference>
<dbReference type="InterPro" id="IPR011990">
    <property type="entry name" value="TPR-like_helical_dom_sf"/>
</dbReference>
<feature type="repeat" description="PPR" evidence="3">
    <location>
        <begin position="181"/>
        <end position="215"/>
    </location>
</feature>
<dbReference type="Pfam" id="PF13041">
    <property type="entry name" value="PPR_2"/>
    <property type="match status" value="4"/>
</dbReference>
<evidence type="ECO:0000313" key="5">
    <source>
        <dbReference type="EMBL" id="KAD3068858.1"/>
    </source>
</evidence>
<feature type="repeat" description="PPR" evidence="3">
    <location>
        <begin position="313"/>
        <end position="347"/>
    </location>
</feature>
<dbReference type="AlphaFoldDB" id="A0A5N6M545"/>
<dbReference type="InterPro" id="IPR046849">
    <property type="entry name" value="E2_motif"/>
</dbReference>
<accession>A0A5N6M545</accession>
<keyword evidence="2" id="KW-0677">Repeat</keyword>
<dbReference type="PROSITE" id="PS51375">
    <property type="entry name" value="PPR"/>
    <property type="match status" value="4"/>
</dbReference>
<feature type="domain" description="DYW" evidence="4">
    <location>
        <begin position="629"/>
        <end position="702"/>
    </location>
</feature>
<dbReference type="Pfam" id="PF20430">
    <property type="entry name" value="Eplus_motif"/>
    <property type="match status" value="1"/>
</dbReference>
<dbReference type="GO" id="GO:0009451">
    <property type="term" value="P:RNA modification"/>
    <property type="evidence" value="ECO:0007669"/>
    <property type="project" value="InterPro"/>
</dbReference>
<evidence type="ECO:0000259" key="4">
    <source>
        <dbReference type="Pfam" id="PF14432"/>
    </source>
</evidence>
<dbReference type="Proteomes" id="UP000326396">
    <property type="component" value="Linkage Group LG7"/>
</dbReference>
<gene>
    <name evidence="5" type="ORF">E3N88_36738</name>
</gene>
<feature type="repeat" description="PPR" evidence="3">
    <location>
        <begin position="119"/>
        <end position="153"/>
    </location>
</feature>
<dbReference type="EMBL" id="SZYD01000017">
    <property type="protein sequence ID" value="KAD3068858.1"/>
    <property type="molecule type" value="Genomic_DNA"/>
</dbReference>
<dbReference type="Pfam" id="PF20431">
    <property type="entry name" value="E_motif"/>
    <property type="match status" value="1"/>
</dbReference>
<dbReference type="InterPro" id="IPR002885">
    <property type="entry name" value="PPR_rpt"/>
</dbReference>
<organism evidence="5 6">
    <name type="scientific">Mikania micrantha</name>
    <name type="common">bitter vine</name>
    <dbReference type="NCBI Taxonomy" id="192012"/>
    <lineage>
        <taxon>Eukaryota</taxon>
        <taxon>Viridiplantae</taxon>
        <taxon>Streptophyta</taxon>
        <taxon>Embryophyta</taxon>
        <taxon>Tracheophyta</taxon>
        <taxon>Spermatophyta</taxon>
        <taxon>Magnoliopsida</taxon>
        <taxon>eudicotyledons</taxon>
        <taxon>Gunneridae</taxon>
        <taxon>Pentapetalae</taxon>
        <taxon>asterids</taxon>
        <taxon>campanulids</taxon>
        <taxon>Asterales</taxon>
        <taxon>Asteraceae</taxon>
        <taxon>Asteroideae</taxon>
        <taxon>Heliantheae alliance</taxon>
        <taxon>Eupatorieae</taxon>
        <taxon>Mikania</taxon>
    </lineage>
</organism>
<comment type="similarity">
    <text evidence="1">Belongs to the PPR family. PCMP-H subfamily.</text>
</comment>
<dbReference type="GO" id="GO:0003723">
    <property type="term" value="F:RNA binding"/>
    <property type="evidence" value="ECO:0007669"/>
    <property type="project" value="InterPro"/>
</dbReference>
<dbReference type="Gene3D" id="1.25.40.10">
    <property type="entry name" value="Tetratricopeptide repeat domain"/>
    <property type="match status" value="4"/>
</dbReference>
<keyword evidence="6" id="KW-1185">Reference proteome</keyword>
<proteinExistence type="inferred from homology"/>
<sequence length="810" mass="92060">MTSIMCYTENLTKRNAWSNLQLRIECAMIKKFKVSQRSFYISCTILHTKVTGSVNQSTLAYIPITSDHLKNQKENDALVFPNKFSYPDVYYCTKTIQRYVRNNQPDDALKLFDEMPTRDAVMWNSMIKGCFDCGKLDMAFKLFDEMPERNVVSWTTMVSGLLIHGRTEVAEELFTKMPLKDEAAWNSMIYGYFINGKVEEAVRLFHEMPSRSVISWTSMISGLDQAGKSNEALFLFKQMLFCGIQPTSMTYSSVITACANVRDLQLGLKIHGHVMKLGYVSDTYITAPLITFYAHCKDIDSCCKVFYEKMHTSVVVWTSLLTGYILNCKHEKALEIFSYMFKSNVLPNQSSFTSALNSCCELEALDRGKEINGAAVKLGLENDVFVGNSLIVLYTKCGNINDGLSIFKVIAEKNIVSWNSMIVGCAQHGYGKWALIIFSQMIRYEVSPDDITFTGLLSACSRSGMLNKGRCIFNFLLNYKSVKVKLEHYACMVDILGRNGRLNEAVELVRNMPMESNTSIWLALLSACKMHSNLKLAERVAEAIFNIDPNCSAAYTLLSNLYVFAGRWKDVSRIRGMMKNKQIMKQPGLSWVNLKGLRHEFRSGDKCHPMTTEIYEKLEWIQKKLKEFGYVPDQMFALHDVEDEQKESLLLYHSERLAICFALICSVEGSIITVMKNLRVCGDCHSVIKLIAKIVEREIVLSGKKIERSLKSYYTVKERCAYKRGMKARIISKKFEKLCDASDVLQAGNIFTGQSAWPDVLYHLTRVDRLEGMMRWMTERMAASASAGMDVPVFPGRRHHQDPQDPGGHA</sequence>
<dbReference type="FunFam" id="1.25.40.10:FF:000031">
    <property type="entry name" value="Pentatricopeptide repeat-containing protein mitochondrial"/>
    <property type="match status" value="1"/>
</dbReference>
<reference evidence="5 6" key="1">
    <citation type="submission" date="2019-05" db="EMBL/GenBank/DDBJ databases">
        <title>Mikania micrantha, genome provides insights into the molecular mechanism of rapid growth.</title>
        <authorList>
            <person name="Liu B."/>
        </authorList>
    </citation>
    <scope>NUCLEOTIDE SEQUENCE [LARGE SCALE GENOMIC DNA]</scope>
    <source>
        <strain evidence="5">NLD-2019</strain>
        <tissue evidence="5">Leaf</tissue>
    </source>
</reference>
<dbReference type="InterPro" id="IPR046960">
    <property type="entry name" value="PPR_At4g14850-like_plant"/>
</dbReference>
<dbReference type="GO" id="GO:0008270">
    <property type="term" value="F:zinc ion binding"/>
    <property type="evidence" value="ECO:0007669"/>
    <property type="project" value="InterPro"/>
</dbReference>